<evidence type="ECO:0000256" key="3">
    <source>
        <dbReference type="ARBA" id="ARBA00022801"/>
    </source>
</evidence>
<comment type="similarity">
    <text evidence="1 5">Belongs to the DNA glycosylase MPG family.</text>
</comment>
<reference evidence="6 7" key="1">
    <citation type="submission" date="2023-10" db="EMBL/GenBank/DDBJ databases">
        <title>Rubellicoccus peritrichatus gen. nov., sp. nov., isolated from an algae of coral reef tank.</title>
        <authorList>
            <person name="Luo J."/>
        </authorList>
    </citation>
    <scope>NUCLEOTIDE SEQUENCE [LARGE SCALE GENOMIC DNA]</scope>
    <source>
        <strain evidence="6 7">CR14</strain>
    </source>
</reference>
<protein>
    <recommendedName>
        <fullName evidence="5">Putative 3-methyladenine DNA glycosylase</fullName>
        <ecNumber evidence="5">3.2.2.-</ecNumber>
    </recommendedName>
</protein>
<dbReference type="InterPro" id="IPR011034">
    <property type="entry name" value="Formyl_transferase-like_C_sf"/>
</dbReference>
<dbReference type="GO" id="GO:0006284">
    <property type="term" value="P:base-excision repair"/>
    <property type="evidence" value="ECO:0007669"/>
    <property type="project" value="InterPro"/>
</dbReference>
<evidence type="ECO:0000313" key="6">
    <source>
        <dbReference type="EMBL" id="WOO41181.1"/>
    </source>
</evidence>
<dbReference type="GO" id="GO:0003677">
    <property type="term" value="F:DNA binding"/>
    <property type="evidence" value="ECO:0007669"/>
    <property type="project" value="InterPro"/>
</dbReference>
<organism evidence="6 7">
    <name type="scientific">Rubellicoccus peritrichatus</name>
    <dbReference type="NCBI Taxonomy" id="3080537"/>
    <lineage>
        <taxon>Bacteria</taxon>
        <taxon>Pseudomonadati</taxon>
        <taxon>Verrucomicrobiota</taxon>
        <taxon>Opitutia</taxon>
        <taxon>Puniceicoccales</taxon>
        <taxon>Cerasicoccaceae</taxon>
        <taxon>Rubellicoccus</taxon>
    </lineage>
</organism>
<keyword evidence="7" id="KW-1185">Reference proteome</keyword>
<evidence type="ECO:0000256" key="4">
    <source>
        <dbReference type="ARBA" id="ARBA00023204"/>
    </source>
</evidence>
<dbReference type="PANTHER" id="PTHR10429">
    <property type="entry name" value="DNA-3-METHYLADENINE GLYCOSYLASE"/>
    <property type="match status" value="1"/>
</dbReference>
<accession>A0AAQ3L8R4</accession>
<evidence type="ECO:0000256" key="2">
    <source>
        <dbReference type="ARBA" id="ARBA00022763"/>
    </source>
</evidence>
<dbReference type="Proteomes" id="UP001304300">
    <property type="component" value="Chromosome"/>
</dbReference>
<name>A0AAQ3L8R4_9BACT</name>
<dbReference type="RefSeq" id="WP_317833596.1">
    <property type="nucleotide sequence ID" value="NZ_CP136920.1"/>
</dbReference>
<dbReference type="Gene3D" id="3.10.300.10">
    <property type="entry name" value="Methylpurine-DNA glycosylase (MPG)"/>
    <property type="match status" value="2"/>
</dbReference>
<dbReference type="GO" id="GO:0003905">
    <property type="term" value="F:alkylbase DNA N-glycosylase activity"/>
    <property type="evidence" value="ECO:0007669"/>
    <property type="project" value="InterPro"/>
</dbReference>
<dbReference type="HAMAP" id="MF_00527">
    <property type="entry name" value="3MGH"/>
    <property type="match status" value="1"/>
</dbReference>
<sequence>MSKSLSASWFDRPTLDVARELIGMDLCRRMPDGSILRLTINETEAYDGPEDRACHASKGRTPRNAVMFGPAGHYYVYLCYGVHWLLNIVTGPEDYPAAVLLRGAGEANGPGKLTKRMAISKEQNLHPVAEASGLWVEPNGMVAESDILRTPRIGIDYAGEHWANVPYRFLLK</sequence>
<dbReference type="InterPro" id="IPR036995">
    <property type="entry name" value="MPG_sf"/>
</dbReference>
<evidence type="ECO:0000256" key="1">
    <source>
        <dbReference type="ARBA" id="ARBA00009232"/>
    </source>
</evidence>
<dbReference type="Pfam" id="PF02245">
    <property type="entry name" value="Pur_DNA_glyco"/>
    <property type="match status" value="2"/>
</dbReference>
<dbReference type="KEGG" id="puo:RZN69_21380"/>
<gene>
    <name evidence="6" type="ORF">RZN69_21380</name>
</gene>
<dbReference type="SUPFAM" id="SSF50486">
    <property type="entry name" value="FMT C-terminal domain-like"/>
    <property type="match status" value="1"/>
</dbReference>
<dbReference type="EC" id="3.2.2.-" evidence="5"/>
<evidence type="ECO:0000256" key="5">
    <source>
        <dbReference type="HAMAP-Rule" id="MF_00527"/>
    </source>
</evidence>
<dbReference type="PANTHER" id="PTHR10429:SF0">
    <property type="entry name" value="DNA-3-METHYLADENINE GLYCOSYLASE"/>
    <property type="match status" value="1"/>
</dbReference>
<dbReference type="AlphaFoldDB" id="A0AAQ3L8R4"/>
<keyword evidence="3 5" id="KW-0378">Hydrolase</keyword>
<dbReference type="CDD" id="cd00540">
    <property type="entry name" value="AAG"/>
    <property type="match status" value="1"/>
</dbReference>
<evidence type="ECO:0000313" key="7">
    <source>
        <dbReference type="Proteomes" id="UP001304300"/>
    </source>
</evidence>
<keyword evidence="2 5" id="KW-0227">DNA damage</keyword>
<dbReference type="NCBIfam" id="TIGR00567">
    <property type="entry name" value="3mg"/>
    <property type="match status" value="1"/>
</dbReference>
<dbReference type="EMBL" id="CP136920">
    <property type="protein sequence ID" value="WOO41181.1"/>
    <property type="molecule type" value="Genomic_DNA"/>
</dbReference>
<dbReference type="InterPro" id="IPR003180">
    <property type="entry name" value="MPG"/>
</dbReference>
<proteinExistence type="inferred from homology"/>
<keyword evidence="4 5" id="KW-0234">DNA repair</keyword>